<gene>
    <name evidence="1" type="primary">66</name>
    <name evidence="1" type="ORF">SEA_EASTWEST_66</name>
</gene>
<name>A0AAE9C979_9CAUD</name>
<keyword evidence="2" id="KW-1185">Reference proteome</keyword>
<evidence type="ECO:0000313" key="1">
    <source>
        <dbReference type="EMBL" id="UGL61949.1"/>
    </source>
</evidence>
<proteinExistence type="predicted"/>
<protein>
    <submittedName>
        <fullName evidence="1">Uncharacterized protein</fullName>
    </submittedName>
</protein>
<accession>A0AAE9C979</accession>
<evidence type="ECO:0000313" key="2">
    <source>
        <dbReference type="Proteomes" id="UP000827897"/>
    </source>
</evidence>
<organism evidence="1 2">
    <name type="scientific">Arthrobacter phage EastWest</name>
    <dbReference type="NCBI Taxonomy" id="2894292"/>
    <lineage>
        <taxon>Viruses</taxon>
        <taxon>Duplodnaviria</taxon>
        <taxon>Heunggongvirae</taxon>
        <taxon>Uroviricota</taxon>
        <taxon>Caudoviricetes</taxon>
        <taxon>Berryhillviridae</taxon>
        <taxon>Eastwestvirus</taxon>
        <taxon>Eastwestvirus eastwest</taxon>
    </lineage>
</organism>
<sequence length="56" mass="6025">MNTIECKVCEHIVIVSEEDPDSSLEDALNHQGSAHRAIELTAIGNMAFVGISEVPC</sequence>
<dbReference type="Proteomes" id="UP000827897">
    <property type="component" value="Segment"/>
</dbReference>
<reference evidence="1" key="1">
    <citation type="submission" date="2021-10" db="EMBL/GenBank/DDBJ databases">
        <authorList>
            <person name="Valenzuela N."/>
            <person name="Pablo J."/>
            <person name="Strother B."/>
            <person name="Cravalho Y."/>
            <person name="Barto Z."/>
            <person name="Kane C."/>
            <person name="Chong R.A."/>
            <person name="Kawasaki K."/>
            <person name="Cruz S."/>
            <person name="Porter M.L."/>
            <person name="Pearce R."/>
            <person name="Hohenstein G."/>
            <person name="Li K."/>
            <person name="Kaniho J."/>
            <person name="Sadones M."/>
            <person name="Hamlin F."/>
            <person name="Daniels M."/>
            <person name="McKee K."/>
            <person name="Reed F."/>
            <person name="Donachie S."/>
            <person name="Bollivar D.W."/>
            <person name="Garlena R.A."/>
            <person name="Russell D.A."/>
            <person name="Jacobs-Sera D."/>
            <person name="Hatfull G.F."/>
        </authorList>
    </citation>
    <scope>NUCLEOTIDE SEQUENCE</scope>
</reference>
<dbReference type="EMBL" id="OK999980">
    <property type="protein sequence ID" value="UGL61949.1"/>
    <property type="molecule type" value="Genomic_DNA"/>
</dbReference>